<organism evidence="2 3">
    <name type="scientific">Niallia hominis</name>
    <dbReference type="NCBI Taxonomy" id="3133173"/>
    <lineage>
        <taxon>Bacteria</taxon>
        <taxon>Bacillati</taxon>
        <taxon>Bacillota</taxon>
        <taxon>Bacilli</taxon>
        <taxon>Bacillales</taxon>
        <taxon>Bacillaceae</taxon>
        <taxon>Niallia</taxon>
    </lineage>
</organism>
<keyword evidence="1" id="KW-1133">Transmembrane helix</keyword>
<protein>
    <submittedName>
        <fullName evidence="2">Competence type IV pilus minor pilin ComGF</fullName>
    </submittedName>
</protein>
<proteinExistence type="predicted"/>
<keyword evidence="1" id="KW-0472">Membrane</keyword>
<dbReference type="InterPro" id="IPR016977">
    <property type="entry name" value="ComGF"/>
</dbReference>
<dbReference type="EMBL" id="JBBMFN010000018">
    <property type="protein sequence ID" value="MEQ2465931.1"/>
    <property type="molecule type" value="Genomic_DNA"/>
</dbReference>
<sequence>MKKGLILNNKGYILLEMLLCFFIFSIILSLLSIPLKHIVNRQISEIELQDMEWEVFILELKKEVKIAQNMDVSNNKLLLYVDSRVVIYEKYESSIRRRVDSTGHEVALQGVKDVEFKRNKNGFRIEVINRFDKKKDASIISYLRMESDVNGK</sequence>
<dbReference type="NCBIfam" id="NF041002">
    <property type="entry name" value="pilin_ComGF"/>
    <property type="match status" value="1"/>
</dbReference>
<comment type="caution">
    <text evidence="2">The sequence shown here is derived from an EMBL/GenBank/DDBJ whole genome shotgun (WGS) entry which is preliminary data.</text>
</comment>
<evidence type="ECO:0000313" key="2">
    <source>
        <dbReference type="EMBL" id="MEQ2465931.1"/>
    </source>
</evidence>
<evidence type="ECO:0000313" key="3">
    <source>
        <dbReference type="Proteomes" id="UP001465426"/>
    </source>
</evidence>
<keyword evidence="3" id="KW-1185">Reference proteome</keyword>
<dbReference type="Pfam" id="PF15980">
    <property type="entry name" value="ComGF"/>
    <property type="match status" value="1"/>
</dbReference>
<name>A0ABV1EXW9_9BACI</name>
<evidence type="ECO:0000256" key="1">
    <source>
        <dbReference type="SAM" id="Phobius"/>
    </source>
</evidence>
<keyword evidence="1" id="KW-0812">Transmembrane</keyword>
<reference evidence="2 3" key="1">
    <citation type="submission" date="2024-03" db="EMBL/GenBank/DDBJ databases">
        <title>Human intestinal bacterial collection.</title>
        <authorList>
            <person name="Pauvert C."/>
            <person name="Hitch T.C.A."/>
            <person name="Clavel T."/>
        </authorList>
    </citation>
    <scope>NUCLEOTIDE SEQUENCE [LARGE SCALE GENOMIC DNA]</scope>
    <source>
        <strain evidence="2 3">CLA-SR-H024</strain>
    </source>
</reference>
<gene>
    <name evidence="2" type="primary">comGF</name>
    <name evidence="2" type="ORF">WMO63_09665</name>
</gene>
<dbReference type="Proteomes" id="UP001465426">
    <property type="component" value="Unassembled WGS sequence"/>
</dbReference>
<feature type="transmembrane region" description="Helical" evidence="1">
    <location>
        <begin position="12"/>
        <end position="35"/>
    </location>
</feature>
<accession>A0ABV1EXW9</accession>